<keyword evidence="3" id="KW-0132">Cell division</keyword>
<dbReference type="GO" id="GO:0032153">
    <property type="term" value="C:cell division site"/>
    <property type="evidence" value="ECO:0007669"/>
    <property type="project" value="TreeGrafter"/>
</dbReference>
<dbReference type="Gene3D" id="3.40.50.300">
    <property type="entry name" value="P-loop containing nucleotide triphosphate hydrolases"/>
    <property type="match status" value="1"/>
</dbReference>
<dbReference type="InterPro" id="IPR005654">
    <property type="entry name" value="ATPase_AFG1-like"/>
</dbReference>
<sequence length="381" mass="42690">MNPLSPYSAWLSALESGFADDAAQHHAVEWLEGCYRGVLANEPGARGVYLWGPVGRGKTWLMDQFFTSLQGAGVPARRLHFHHFMQQLHKRLFQLTGTEDPLQVLARELSAEIRVLCLDELFVSDIGDAMLLGRLLRHLFEQGLVLLMTSNQSPESLYEDGFNREQFLPAVAAITRHMRVVPVQGEQDHRLHPGRLHQRYWVNEPEALATLFEQLTGTAKNTEPLTLGNRLIPVLGRNKRVLWCRYAELCEQPLAAQDFIALCDRFDHVLLSELPRLSCNSRQAAIARGTEDGATQVAAGDRILPVLSRQDDGVRRFIALVDECYDRGIPLYIDAAVAMDELYADGALVFPFRRTLSRLKEMQLVRFGMSSNGGITGGGDL</sequence>
<dbReference type="GO" id="GO:0016887">
    <property type="term" value="F:ATP hydrolysis activity"/>
    <property type="evidence" value="ECO:0007669"/>
    <property type="project" value="InterPro"/>
</dbReference>
<keyword evidence="4" id="KW-1185">Reference proteome</keyword>
<dbReference type="NCBIfam" id="NF040713">
    <property type="entry name" value="ZapE"/>
    <property type="match status" value="1"/>
</dbReference>
<dbReference type="KEGG" id="ope:PU634_02385"/>
<evidence type="ECO:0000256" key="2">
    <source>
        <dbReference type="ARBA" id="ARBA00022840"/>
    </source>
</evidence>
<dbReference type="EMBL" id="CP118224">
    <property type="protein sequence ID" value="WMC11232.1"/>
    <property type="molecule type" value="Genomic_DNA"/>
</dbReference>
<dbReference type="PANTHER" id="PTHR12169:SF6">
    <property type="entry name" value="AFG1-LIKE ATPASE"/>
    <property type="match status" value="1"/>
</dbReference>
<organism evidence="3 4">
    <name type="scientific">Oceanimonas pelagia</name>
    <dbReference type="NCBI Taxonomy" id="3028314"/>
    <lineage>
        <taxon>Bacteria</taxon>
        <taxon>Pseudomonadati</taxon>
        <taxon>Pseudomonadota</taxon>
        <taxon>Gammaproteobacteria</taxon>
        <taxon>Aeromonadales</taxon>
        <taxon>Aeromonadaceae</taxon>
        <taxon>Oceanimonas</taxon>
    </lineage>
</organism>
<name>A0AA50KQF2_9GAMM</name>
<dbReference type="GO" id="GO:0005737">
    <property type="term" value="C:cytoplasm"/>
    <property type="evidence" value="ECO:0007669"/>
    <property type="project" value="TreeGrafter"/>
</dbReference>
<gene>
    <name evidence="3" type="primary">zapE</name>
    <name evidence="3" type="ORF">PU634_02385</name>
</gene>
<dbReference type="GO" id="GO:0005524">
    <property type="term" value="F:ATP binding"/>
    <property type="evidence" value="ECO:0007669"/>
    <property type="project" value="UniProtKB-KW"/>
</dbReference>
<dbReference type="SUPFAM" id="SSF52540">
    <property type="entry name" value="P-loop containing nucleoside triphosphate hydrolases"/>
    <property type="match status" value="1"/>
</dbReference>
<dbReference type="GO" id="GO:0051301">
    <property type="term" value="P:cell division"/>
    <property type="evidence" value="ECO:0007669"/>
    <property type="project" value="UniProtKB-KW"/>
</dbReference>
<dbReference type="Pfam" id="PF03969">
    <property type="entry name" value="AFG1_ATPase"/>
    <property type="match status" value="2"/>
</dbReference>
<dbReference type="Proteomes" id="UP001223802">
    <property type="component" value="Chromosome"/>
</dbReference>
<reference evidence="3 4" key="1">
    <citation type="submission" date="2023-02" db="EMBL/GenBank/DDBJ databases">
        <title>Complete genome sequence of a novel bacterium Oceanimonas sp. NTOU-MSR1 isolated from marine coast sediment.</title>
        <authorList>
            <person name="Yang H.-T."/>
            <person name="Chen Y.-L."/>
            <person name="Ho Y.-N."/>
        </authorList>
    </citation>
    <scope>NUCLEOTIDE SEQUENCE [LARGE SCALE GENOMIC DNA]</scope>
    <source>
        <strain evidence="3 4">NTOU-MSR1</strain>
    </source>
</reference>
<evidence type="ECO:0000313" key="3">
    <source>
        <dbReference type="EMBL" id="WMC11232.1"/>
    </source>
</evidence>
<evidence type="ECO:0000313" key="4">
    <source>
        <dbReference type="Proteomes" id="UP001223802"/>
    </source>
</evidence>
<accession>A0AA50KQF2</accession>
<dbReference type="PANTHER" id="PTHR12169">
    <property type="entry name" value="ATPASE N2B"/>
    <property type="match status" value="1"/>
</dbReference>
<dbReference type="RefSeq" id="WP_306762479.1">
    <property type="nucleotide sequence ID" value="NZ_CP118224.1"/>
</dbReference>
<dbReference type="AlphaFoldDB" id="A0AA50KQF2"/>
<keyword evidence="1" id="KW-0547">Nucleotide-binding</keyword>
<evidence type="ECO:0000256" key="1">
    <source>
        <dbReference type="ARBA" id="ARBA00022741"/>
    </source>
</evidence>
<proteinExistence type="predicted"/>
<dbReference type="CDD" id="cd00267">
    <property type="entry name" value="ABC_ATPase"/>
    <property type="match status" value="1"/>
</dbReference>
<keyword evidence="3" id="KW-0131">Cell cycle</keyword>
<protein>
    <submittedName>
        <fullName evidence="3">Cell division protein ZapE</fullName>
    </submittedName>
</protein>
<dbReference type="InterPro" id="IPR027417">
    <property type="entry name" value="P-loop_NTPase"/>
</dbReference>
<keyword evidence="2" id="KW-0067">ATP-binding</keyword>